<comment type="caution">
    <text evidence="2">The sequence shown here is derived from an EMBL/GenBank/DDBJ whole genome shotgun (WGS) entry which is preliminary data.</text>
</comment>
<organism evidence="2 3">
    <name type="scientific">Calothrix parietina FACHB-288</name>
    <dbReference type="NCBI Taxonomy" id="2692896"/>
    <lineage>
        <taxon>Bacteria</taxon>
        <taxon>Bacillati</taxon>
        <taxon>Cyanobacteriota</taxon>
        <taxon>Cyanophyceae</taxon>
        <taxon>Nostocales</taxon>
        <taxon>Calotrichaceae</taxon>
        <taxon>Calothrix</taxon>
    </lineage>
</organism>
<dbReference type="PROSITE" id="PS51677">
    <property type="entry name" value="NODB"/>
    <property type="match status" value="1"/>
</dbReference>
<dbReference type="CDD" id="cd10917">
    <property type="entry name" value="CE4_NodB_like_6s_7s"/>
    <property type="match status" value="1"/>
</dbReference>
<dbReference type="InterPro" id="IPR050248">
    <property type="entry name" value="Polysacc_deacetylase_ArnD"/>
</dbReference>
<evidence type="ECO:0000259" key="1">
    <source>
        <dbReference type="PROSITE" id="PS51677"/>
    </source>
</evidence>
<dbReference type="RefSeq" id="WP_190548384.1">
    <property type="nucleotide sequence ID" value="NZ_CAWPNO010000090.1"/>
</dbReference>
<keyword evidence="3" id="KW-1185">Reference proteome</keyword>
<dbReference type="PANTHER" id="PTHR10587:SF137">
    <property type="entry name" value="4-DEOXY-4-FORMAMIDO-L-ARABINOSE-PHOSPHOUNDECAPRENOL DEFORMYLASE ARND-RELATED"/>
    <property type="match status" value="1"/>
</dbReference>
<dbReference type="PANTHER" id="PTHR10587">
    <property type="entry name" value="GLYCOSYL TRANSFERASE-RELATED"/>
    <property type="match status" value="1"/>
</dbReference>
<dbReference type="SUPFAM" id="SSF88713">
    <property type="entry name" value="Glycoside hydrolase/deacetylase"/>
    <property type="match status" value="1"/>
</dbReference>
<dbReference type="InterPro" id="IPR002509">
    <property type="entry name" value="NODB_dom"/>
</dbReference>
<protein>
    <submittedName>
        <fullName evidence="2">Polysaccharide deacetylase family protein</fullName>
    </submittedName>
</protein>
<evidence type="ECO:0000313" key="2">
    <source>
        <dbReference type="EMBL" id="MBD2199218.1"/>
    </source>
</evidence>
<dbReference type="EMBL" id="JACJQH010000055">
    <property type="protein sequence ID" value="MBD2199218.1"/>
    <property type="molecule type" value="Genomic_DNA"/>
</dbReference>
<accession>A0ABR8AH06</accession>
<name>A0ABR8AH06_9CYAN</name>
<gene>
    <name evidence="2" type="ORF">H6G24_27675</name>
</gene>
<dbReference type="Pfam" id="PF01522">
    <property type="entry name" value="Polysacc_deac_1"/>
    <property type="match status" value="1"/>
</dbReference>
<dbReference type="Proteomes" id="UP000658514">
    <property type="component" value="Unassembled WGS sequence"/>
</dbReference>
<sequence length="227" mass="25788">MQLASVLPILYRLLQPRFSNCLWSGDDNSRAIALTFDDGPHPRYTPELLAVLDRYQIRASFFWLGACVNRSPEIAKAICDRGHWIGLHGYDHQSFPLLSPIQLRDTLEKTQAAIYTACNLPPEQVRDVRPPNGLFTPKILKYLLQWNYRPVMWSVVPVDWTRPGISTVTQRVSQQVKNGSIIVLHDGAYGGQDVAATSEILIPQLLQKGYQFVTIDTFWQPVKIKNS</sequence>
<proteinExistence type="predicted"/>
<dbReference type="InterPro" id="IPR011330">
    <property type="entry name" value="Glyco_hydro/deAcase_b/a-brl"/>
</dbReference>
<dbReference type="Gene3D" id="3.20.20.370">
    <property type="entry name" value="Glycoside hydrolase/deacetylase"/>
    <property type="match status" value="1"/>
</dbReference>
<evidence type="ECO:0000313" key="3">
    <source>
        <dbReference type="Proteomes" id="UP000658514"/>
    </source>
</evidence>
<reference evidence="2 3" key="1">
    <citation type="journal article" date="2020" name="ISME J.">
        <title>Comparative genomics reveals insights into cyanobacterial evolution and habitat adaptation.</title>
        <authorList>
            <person name="Chen M.Y."/>
            <person name="Teng W.K."/>
            <person name="Zhao L."/>
            <person name="Hu C.X."/>
            <person name="Zhou Y.K."/>
            <person name="Han B.P."/>
            <person name="Song L.R."/>
            <person name="Shu W.S."/>
        </authorList>
    </citation>
    <scope>NUCLEOTIDE SEQUENCE [LARGE SCALE GENOMIC DNA]</scope>
    <source>
        <strain evidence="2 3">FACHB-288</strain>
    </source>
</reference>
<feature type="domain" description="NodB homology" evidence="1">
    <location>
        <begin position="30"/>
        <end position="213"/>
    </location>
</feature>